<feature type="compositionally biased region" description="Basic residues" evidence="1">
    <location>
        <begin position="630"/>
        <end position="642"/>
    </location>
</feature>
<sequence length="663" mass="70398">MPAGILQTVKELVDNAIDSCRCRTSEQDAPTVRVVLRRAAAGAAVAEGVGEDLDLEEEPLELQVADNGAGLTDVTKALGLFSSTKSGHTPPVAPDVSSSGAAGKNAGKYGLGLTLSLLYSQKHFGGFLKATTATMESTQWSFTKCDIDLETGTPRTVYRKSGLKPDSWARGCGTDMRLLVPGDEEALDFAAPRLKAFFTRMHLLPDRPAGVSFACEGCLDNMSVCVPRGGRDASPHLLLDNQDLVQAFAKGLSAMAKANKAPIGTLETPPPPPATTASLGGQSEGSPHSNDTLDRDTDQPQGQHHLQQQRQSQSCGGQREGSSIGSASQGIQRLEEADSSGGGASSSSSLAPSFPGHLDFAAEDVAVFECQGKNSSTWVMAAVAVERAPPTRDQGTFTQQADRGETTVPLFVHRFANGVPMLDTNTSAACALVAGVASKGSWRNLGLKISSARVRRREGRLRFVLSEAPTPLKVNGGADWSALADIKAVHVAVTANSQTVPFTSLRKDAIAHKEGYVSAAESAVRQGLLSLSNRESGGFRSAAEAAKDMMQEDLIPLAASSVASMVSRSANANFQKKCLQALGVGHEYVQERRLSDLLRFELQENIRQEEERRVAATARAAARRAEEAGKKKKGKKFGKEKKRTNPEDDGESSSQQAEGRTKR</sequence>
<protein>
    <submittedName>
        <fullName evidence="2">Uncharacterized protein</fullName>
    </submittedName>
</protein>
<name>D7FMM1_ECTSI</name>
<evidence type="ECO:0000313" key="2">
    <source>
        <dbReference type="EMBL" id="CBJ25918.1"/>
    </source>
</evidence>
<dbReference type="OrthoDB" id="10363038at2759"/>
<feature type="compositionally biased region" description="Polar residues" evidence="1">
    <location>
        <begin position="652"/>
        <end position="663"/>
    </location>
</feature>
<gene>
    <name evidence="2" type="ORF">Esi_0017_0127</name>
</gene>
<organism evidence="2 3">
    <name type="scientific">Ectocarpus siliculosus</name>
    <name type="common">Brown alga</name>
    <name type="synonym">Conferva siliculosa</name>
    <dbReference type="NCBI Taxonomy" id="2880"/>
    <lineage>
        <taxon>Eukaryota</taxon>
        <taxon>Sar</taxon>
        <taxon>Stramenopiles</taxon>
        <taxon>Ochrophyta</taxon>
        <taxon>PX clade</taxon>
        <taxon>Phaeophyceae</taxon>
        <taxon>Ectocarpales</taxon>
        <taxon>Ectocarpaceae</taxon>
        <taxon>Ectocarpus</taxon>
    </lineage>
</organism>
<dbReference type="eggNOG" id="ENOG502SBZP">
    <property type="taxonomic scope" value="Eukaryota"/>
</dbReference>
<feature type="compositionally biased region" description="Low complexity" evidence="1">
    <location>
        <begin position="299"/>
        <end position="332"/>
    </location>
</feature>
<keyword evidence="3" id="KW-1185">Reference proteome</keyword>
<dbReference type="InParanoid" id="D7FMM1"/>
<proteinExistence type="predicted"/>
<dbReference type="EMBL" id="FN648214">
    <property type="protein sequence ID" value="CBJ25918.1"/>
    <property type="molecule type" value="Genomic_DNA"/>
</dbReference>
<dbReference type="AlphaFoldDB" id="D7FMM1"/>
<dbReference type="InterPro" id="IPR014721">
    <property type="entry name" value="Ribsml_uS5_D2-typ_fold_subgr"/>
</dbReference>
<evidence type="ECO:0000313" key="3">
    <source>
        <dbReference type="Proteomes" id="UP000002630"/>
    </source>
</evidence>
<dbReference type="Gene3D" id="3.30.230.10">
    <property type="match status" value="1"/>
</dbReference>
<reference evidence="2 3" key="1">
    <citation type="journal article" date="2010" name="Nature">
        <title>The Ectocarpus genome and the independent evolution of multicellularity in brown algae.</title>
        <authorList>
            <person name="Cock J.M."/>
            <person name="Sterck L."/>
            <person name="Rouze P."/>
            <person name="Scornet D."/>
            <person name="Allen A.E."/>
            <person name="Amoutzias G."/>
            <person name="Anthouard V."/>
            <person name="Artiguenave F."/>
            <person name="Aury J.M."/>
            <person name="Badger J.H."/>
            <person name="Beszteri B."/>
            <person name="Billiau K."/>
            <person name="Bonnet E."/>
            <person name="Bothwell J.H."/>
            <person name="Bowler C."/>
            <person name="Boyen C."/>
            <person name="Brownlee C."/>
            <person name="Carrano C.J."/>
            <person name="Charrier B."/>
            <person name="Cho G.Y."/>
            <person name="Coelho S.M."/>
            <person name="Collen J."/>
            <person name="Corre E."/>
            <person name="Da Silva C."/>
            <person name="Delage L."/>
            <person name="Delaroque N."/>
            <person name="Dittami S.M."/>
            <person name="Doulbeau S."/>
            <person name="Elias M."/>
            <person name="Farnham G."/>
            <person name="Gachon C.M."/>
            <person name="Gschloessl B."/>
            <person name="Heesch S."/>
            <person name="Jabbari K."/>
            <person name="Jubin C."/>
            <person name="Kawai H."/>
            <person name="Kimura K."/>
            <person name="Kloareg B."/>
            <person name="Kupper F.C."/>
            <person name="Lang D."/>
            <person name="Le Bail A."/>
            <person name="Leblanc C."/>
            <person name="Lerouge P."/>
            <person name="Lohr M."/>
            <person name="Lopez P.J."/>
            <person name="Martens C."/>
            <person name="Maumus F."/>
            <person name="Michel G."/>
            <person name="Miranda-Saavedra D."/>
            <person name="Morales J."/>
            <person name="Moreau H."/>
            <person name="Motomura T."/>
            <person name="Nagasato C."/>
            <person name="Napoli C.A."/>
            <person name="Nelson D.R."/>
            <person name="Nyvall-Collen P."/>
            <person name="Peters A.F."/>
            <person name="Pommier C."/>
            <person name="Potin P."/>
            <person name="Poulain J."/>
            <person name="Quesneville H."/>
            <person name="Read B."/>
            <person name="Rensing S.A."/>
            <person name="Ritter A."/>
            <person name="Rousvoal S."/>
            <person name="Samanta M."/>
            <person name="Samson G."/>
            <person name="Schroeder D.C."/>
            <person name="Segurens B."/>
            <person name="Strittmatter M."/>
            <person name="Tonon T."/>
            <person name="Tregear J.W."/>
            <person name="Valentin K."/>
            <person name="von Dassow P."/>
            <person name="Yamagishi T."/>
            <person name="Van de Peer Y."/>
            <person name="Wincker P."/>
        </authorList>
    </citation>
    <scope>NUCLEOTIDE SEQUENCE [LARGE SCALE GENOMIC DNA]</scope>
    <source>
        <strain evidence="3">Ec32 / CCAP1310/4</strain>
    </source>
</reference>
<accession>D7FMM1</accession>
<dbReference type="EMBL" id="FN649749">
    <property type="protein sequence ID" value="CBJ25918.1"/>
    <property type="molecule type" value="Genomic_DNA"/>
</dbReference>
<feature type="region of interest" description="Disordered" evidence="1">
    <location>
        <begin position="615"/>
        <end position="663"/>
    </location>
</feature>
<dbReference type="Proteomes" id="UP000002630">
    <property type="component" value="Linkage Group LG24"/>
</dbReference>
<dbReference type="SUPFAM" id="SSF55874">
    <property type="entry name" value="ATPase domain of HSP90 chaperone/DNA topoisomerase II/histidine kinase"/>
    <property type="match status" value="1"/>
</dbReference>
<feature type="compositionally biased region" description="Polar residues" evidence="1">
    <location>
        <begin position="278"/>
        <end position="290"/>
    </location>
</feature>
<feature type="region of interest" description="Disordered" evidence="1">
    <location>
        <begin position="262"/>
        <end position="351"/>
    </location>
</feature>
<evidence type="ECO:0000256" key="1">
    <source>
        <dbReference type="SAM" id="MobiDB-lite"/>
    </source>
</evidence>
<dbReference type="Gene3D" id="3.30.565.10">
    <property type="entry name" value="Histidine kinase-like ATPase, C-terminal domain"/>
    <property type="match status" value="1"/>
</dbReference>
<dbReference type="InterPro" id="IPR036890">
    <property type="entry name" value="HATPase_C_sf"/>
</dbReference>